<dbReference type="Gene3D" id="3.40.50.300">
    <property type="entry name" value="P-loop containing nucleotide triphosphate hydrolases"/>
    <property type="match status" value="1"/>
</dbReference>
<evidence type="ECO:0000259" key="5">
    <source>
        <dbReference type="PROSITE" id="PS51217"/>
    </source>
</evidence>
<keyword evidence="7" id="KW-1185">Reference proteome</keyword>
<dbReference type="PANTHER" id="PTHR11070:SF2">
    <property type="entry name" value="ATP-DEPENDENT DNA HELICASE SRS2"/>
    <property type="match status" value="1"/>
</dbReference>
<dbReference type="PANTHER" id="PTHR11070">
    <property type="entry name" value="UVRD / RECB / PCRA DNA HELICASE FAMILY MEMBER"/>
    <property type="match status" value="1"/>
</dbReference>
<dbReference type="RefSeq" id="WP_330388000.1">
    <property type="nucleotide sequence ID" value="NZ_FMKA01000046.1"/>
</dbReference>
<dbReference type="Pfam" id="PF13361">
    <property type="entry name" value="UvrD_C"/>
    <property type="match status" value="1"/>
</dbReference>
<protein>
    <submittedName>
        <fullName evidence="6">DNA helicase-2 / ATP-dependent DNA helicase PcrA</fullName>
    </submittedName>
</protein>
<proteinExistence type="predicted"/>
<feature type="domain" description="UvrD-like helicase C-terminal" evidence="5">
    <location>
        <begin position="32"/>
        <end position="299"/>
    </location>
</feature>
<evidence type="ECO:0000313" key="6">
    <source>
        <dbReference type="EMBL" id="SCP99564.1"/>
    </source>
</evidence>
<dbReference type="GO" id="GO:0005524">
    <property type="term" value="F:ATP binding"/>
    <property type="evidence" value="ECO:0007669"/>
    <property type="project" value="UniProtKB-KW"/>
</dbReference>
<evidence type="ECO:0000256" key="3">
    <source>
        <dbReference type="ARBA" id="ARBA00022806"/>
    </source>
</evidence>
<keyword evidence="3 6" id="KW-0347">Helicase</keyword>
<dbReference type="Gene3D" id="1.10.486.10">
    <property type="entry name" value="PCRA, domain 4"/>
    <property type="match status" value="1"/>
</dbReference>
<accession>A0A1D3TYM0</accession>
<dbReference type="GO" id="GO:0003677">
    <property type="term" value="F:DNA binding"/>
    <property type="evidence" value="ECO:0007669"/>
    <property type="project" value="InterPro"/>
</dbReference>
<dbReference type="PROSITE" id="PS51217">
    <property type="entry name" value="UVRD_HELICASE_CTER"/>
    <property type="match status" value="1"/>
</dbReference>
<dbReference type="CDD" id="cd18807">
    <property type="entry name" value="SF1_C_UvrD"/>
    <property type="match status" value="1"/>
</dbReference>
<dbReference type="EMBL" id="FMKA01000046">
    <property type="protein sequence ID" value="SCP99564.1"/>
    <property type="molecule type" value="Genomic_DNA"/>
</dbReference>
<dbReference type="InterPro" id="IPR000212">
    <property type="entry name" value="DNA_helicase_UvrD/REP"/>
</dbReference>
<dbReference type="InterPro" id="IPR014017">
    <property type="entry name" value="DNA_helicase_UvrD-like_C"/>
</dbReference>
<dbReference type="AlphaFoldDB" id="A0A1D3TYM0"/>
<dbReference type="GO" id="GO:0000725">
    <property type="term" value="P:recombinational repair"/>
    <property type="evidence" value="ECO:0007669"/>
    <property type="project" value="TreeGrafter"/>
</dbReference>
<evidence type="ECO:0000256" key="4">
    <source>
        <dbReference type="ARBA" id="ARBA00022840"/>
    </source>
</evidence>
<gene>
    <name evidence="6" type="ORF">SAMN05421730_104613</name>
</gene>
<keyword evidence="1" id="KW-0547">Nucleotide-binding</keyword>
<dbReference type="GO" id="GO:0033202">
    <property type="term" value="C:DNA helicase complex"/>
    <property type="evidence" value="ECO:0007669"/>
    <property type="project" value="TreeGrafter"/>
</dbReference>
<keyword evidence="2" id="KW-0378">Hydrolase</keyword>
<sequence length="554" mass="64618">MERARIEYILDFENCHEGTKTILLNKNYRSTPNILDASNSLIKNNKKRIDKELIAMKETNVPTIYKHARTTKMEAEWISNQIKSLLENGKKYSNIAILYRAHFVSRSIEEIFFREKIPYTLYSGIEFYKRKEVKDIVSYLRMVVYADDLSFQRVINEPKRNFGKKRMLFLKEYAELHNCSLYNALKDNMEDNLISSTDAASFVGVVEKYSKLFKELSLSDILSNILDESGYESMLRQAGEQERLDNLSELKQSVFEFEKTSGEKNSLEEYLQNVALFSNVDKDYEKNSVKMMTIHTAKGLEFPYVFICGLNEGIFPSKHVDTEDKLEEERRMAYVAYTRAENALFLSDAEGLNYDNSFRYPSRFIFNTDKAYLSYSVELEERLIDDAKEFIKTNEEKILMPITCFHIGDTVKHKIFGTGRIIDIKNEIAAYAIKFDNAQTERNLSIKTPLERVSMLKEMEKTDFSDKTESKELCEVFDGEKQKSTISETENLEAICLKEEMKTPELKNEIEDEIMKCKEEWHIPKNLAFTATNEGCEQKEIKGSFFRSIFEKSK</sequence>
<dbReference type="GO" id="GO:0043138">
    <property type="term" value="F:3'-5' DNA helicase activity"/>
    <property type="evidence" value="ECO:0007669"/>
    <property type="project" value="TreeGrafter"/>
</dbReference>
<dbReference type="InterPro" id="IPR027417">
    <property type="entry name" value="P-loop_NTPase"/>
</dbReference>
<dbReference type="GO" id="GO:0005829">
    <property type="term" value="C:cytosol"/>
    <property type="evidence" value="ECO:0007669"/>
    <property type="project" value="TreeGrafter"/>
</dbReference>
<reference evidence="6 7" key="1">
    <citation type="submission" date="2016-09" db="EMBL/GenBank/DDBJ databases">
        <authorList>
            <person name="Capua I."/>
            <person name="De Benedictis P."/>
            <person name="Joannis T."/>
            <person name="Lombin L.H."/>
            <person name="Cattoli G."/>
        </authorList>
    </citation>
    <scope>NUCLEOTIDE SEQUENCE [LARGE SCALE GENOMIC DNA]</scope>
    <source>
        <strain evidence="6 7">GluBS11</strain>
    </source>
</reference>
<keyword evidence="4" id="KW-0067">ATP-binding</keyword>
<evidence type="ECO:0000256" key="1">
    <source>
        <dbReference type="ARBA" id="ARBA00022741"/>
    </source>
</evidence>
<evidence type="ECO:0000256" key="2">
    <source>
        <dbReference type="ARBA" id="ARBA00022801"/>
    </source>
</evidence>
<evidence type="ECO:0000313" key="7">
    <source>
        <dbReference type="Proteomes" id="UP000199315"/>
    </source>
</evidence>
<dbReference type="SUPFAM" id="SSF52540">
    <property type="entry name" value="P-loop containing nucleoside triphosphate hydrolases"/>
    <property type="match status" value="2"/>
</dbReference>
<name>A0A1D3TYM0_9FIRM</name>
<organism evidence="6 7">
    <name type="scientific">Anaerobium acetethylicum</name>
    <dbReference type="NCBI Taxonomy" id="1619234"/>
    <lineage>
        <taxon>Bacteria</taxon>
        <taxon>Bacillati</taxon>
        <taxon>Bacillota</taxon>
        <taxon>Clostridia</taxon>
        <taxon>Lachnospirales</taxon>
        <taxon>Lachnospiraceae</taxon>
        <taxon>Anaerobium</taxon>
    </lineage>
</organism>
<dbReference type="STRING" id="1619234.SAMN05421730_104613"/>
<dbReference type="Proteomes" id="UP000199315">
    <property type="component" value="Unassembled WGS sequence"/>
</dbReference>
<dbReference type="GO" id="GO:0016787">
    <property type="term" value="F:hydrolase activity"/>
    <property type="evidence" value="ECO:0007669"/>
    <property type="project" value="UniProtKB-KW"/>
</dbReference>